<dbReference type="KEGG" id="vg:54990097"/>
<dbReference type="RefSeq" id="YP_009799608.1">
    <property type="nucleotide sequence ID" value="NC_047945.1"/>
</dbReference>
<evidence type="ECO:0000313" key="1">
    <source>
        <dbReference type="EMBL" id="AVP40348.1"/>
    </source>
</evidence>
<reference evidence="1 2" key="1">
    <citation type="submission" date="2018-03" db="EMBL/GenBank/DDBJ databases">
        <title>Isolation, the biological characteristics and genomics of two new strains of lysate Staphylococcus aureus phage.</title>
        <authorList>
            <person name="Jin X."/>
            <person name="Zhang C."/>
        </authorList>
    </citation>
    <scope>NUCLEOTIDE SEQUENCE [LARGE SCALE GENOMIC DNA]</scope>
</reference>
<organism evidence="1 2">
    <name type="scientific">Staphylococcus phage phiSA_BS1</name>
    <dbReference type="NCBI Taxonomy" id="2126734"/>
    <lineage>
        <taxon>Viruses</taxon>
        <taxon>Duplodnaviria</taxon>
        <taxon>Heunggongvirae</taxon>
        <taxon>Uroviricota</taxon>
        <taxon>Caudoviricetes</taxon>
        <taxon>Herelleviridae</taxon>
        <taxon>Twortvirinae</taxon>
        <taxon>Baoshanvirus</taxon>
        <taxon>Baoshanvirus BS1</taxon>
    </lineage>
</organism>
<protein>
    <submittedName>
        <fullName evidence="1">Uncharacterized protein</fullName>
    </submittedName>
</protein>
<sequence length="80" mass="9881">MTERERYKFIMKDSKKILRTKEDKIPYIRATLSQMVTFILRTKNPYYKFRLQNRFLSVYLYLEEMNEVEANKMLKYLGLV</sequence>
<accession>A0A2P1MXR9</accession>
<dbReference type="Proteomes" id="UP000241797">
    <property type="component" value="Segment"/>
</dbReference>
<name>A0A2P1MXR9_9CAUD</name>
<dbReference type="EMBL" id="MH078572">
    <property type="protein sequence ID" value="AVP40348.1"/>
    <property type="molecule type" value="Genomic_DNA"/>
</dbReference>
<proteinExistence type="predicted"/>
<dbReference type="GeneID" id="54990097"/>
<keyword evidence="2" id="KW-1185">Reference proteome</keyword>
<evidence type="ECO:0000313" key="2">
    <source>
        <dbReference type="Proteomes" id="UP000241797"/>
    </source>
</evidence>